<dbReference type="EMBL" id="BPQQ01000037">
    <property type="protein sequence ID" value="GJE01377.1"/>
    <property type="molecule type" value="Genomic_DNA"/>
</dbReference>
<gene>
    <name evidence="1" type="ORF">GMJLKIPL_3307</name>
</gene>
<accession>A0ABQ4SDT0</accession>
<organism evidence="1 2">
    <name type="scientific">Methylobacterium isbiliense</name>
    <dbReference type="NCBI Taxonomy" id="315478"/>
    <lineage>
        <taxon>Bacteria</taxon>
        <taxon>Pseudomonadati</taxon>
        <taxon>Pseudomonadota</taxon>
        <taxon>Alphaproteobacteria</taxon>
        <taxon>Hyphomicrobiales</taxon>
        <taxon>Methylobacteriaceae</taxon>
        <taxon>Methylobacterium</taxon>
    </lineage>
</organism>
<evidence type="ECO:0008006" key="3">
    <source>
        <dbReference type="Google" id="ProtNLM"/>
    </source>
</evidence>
<dbReference type="InterPro" id="IPR010845">
    <property type="entry name" value="FlaF"/>
</dbReference>
<sequence length="115" mass="13003">MYRFSYSEILEDAPDICRERERAAFDRALALLRKANAAEAQFEERGEAVTFLQRLWDVLIEDLLSPENSLPDALRHDLVSIGLWCMREASEALGAPGRSLTPLIDVNTAIRDGLR</sequence>
<proteinExistence type="predicted"/>
<keyword evidence="2" id="KW-1185">Reference proteome</keyword>
<reference evidence="1" key="2">
    <citation type="submission" date="2021-08" db="EMBL/GenBank/DDBJ databases">
        <authorList>
            <person name="Tani A."/>
            <person name="Ola A."/>
            <person name="Ogura Y."/>
            <person name="Katsura K."/>
            <person name="Hayashi T."/>
        </authorList>
    </citation>
    <scope>NUCLEOTIDE SEQUENCE</scope>
    <source>
        <strain evidence="1">DSM 17168</strain>
    </source>
</reference>
<dbReference type="NCBIfam" id="NF009434">
    <property type="entry name" value="PRK12793.1"/>
    <property type="match status" value="1"/>
</dbReference>
<dbReference type="Proteomes" id="UP001055153">
    <property type="component" value="Unassembled WGS sequence"/>
</dbReference>
<name>A0ABQ4SDT0_9HYPH</name>
<protein>
    <recommendedName>
        <fullName evidence="3">Flagellar biosynthesis regulator FlaF</fullName>
    </recommendedName>
</protein>
<reference evidence="1" key="1">
    <citation type="journal article" date="2021" name="Front. Microbiol.">
        <title>Comprehensive Comparative Genomics and Phenotyping of Methylobacterium Species.</title>
        <authorList>
            <person name="Alessa O."/>
            <person name="Ogura Y."/>
            <person name="Fujitani Y."/>
            <person name="Takami H."/>
            <person name="Hayashi T."/>
            <person name="Sahin N."/>
            <person name="Tani A."/>
        </authorList>
    </citation>
    <scope>NUCLEOTIDE SEQUENCE</scope>
    <source>
        <strain evidence="1">DSM 17168</strain>
    </source>
</reference>
<dbReference type="RefSeq" id="WP_238236260.1">
    <property type="nucleotide sequence ID" value="NZ_BPQQ01000037.1"/>
</dbReference>
<comment type="caution">
    <text evidence="1">The sequence shown here is derived from an EMBL/GenBank/DDBJ whole genome shotgun (WGS) entry which is preliminary data.</text>
</comment>
<dbReference type="Pfam" id="PF07309">
    <property type="entry name" value="FlaF"/>
    <property type="match status" value="1"/>
</dbReference>
<evidence type="ECO:0000313" key="2">
    <source>
        <dbReference type="Proteomes" id="UP001055153"/>
    </source>
</evidence>
<evidence type="ECO:0000313" key="1">
    <source>
        <dbReference type="EMBL" id="GJE01377.1"/>
    </source>
</evidence>